<dbReference type="AlphaFoldDB" id="A0A0G2GZY0"/>
<organism evidence="10 11">
    <name type="scientific">Phaeomoniella chlamydospora</name>
    <name type="common">Phaeoacremonium chlamydosporum</name>
    <dbReference type="NCBI Taxonomy" id="158046"/>
    <lineage>
        <taxon>Eukaryota</taxon>
        <taxon>Fungi</taxon>
        <taxon>Dikarya</taxon>
        <taxon>Ascomycota</taxon>
        <taxon>Pezizomycotina</taxon>
        <taxon>Eurotiomycetes</taxon>
        <taxon>Chaetothyriomycetidae</taxon>
        <taxon>Phaeomoniellales</taxon>
        <taxon>Phaeomoniellaceae</taxon>
        <taxon>Phaeomoniella</taxon>
    </lineage>
</organism>
<comment type="caution">
    <text evidence="10">The sequence shown here is derived from an EMBL/GenBank/DDBJ whole genome shotgun (WGS) entry which is preliminary data.</text>
</comment>
<gene>
    <name evidence="10" type="ORF">UCRPC4_g00487</name>
</gene>
<dbReference type="Proteomes" id="UP000053317">
    <property type="component" value="Unassembled WGS sequence"/>
</dbReference>
<feature type="domain" description="Helicase C-terminal" evidence="9">
    <location>
        <begin position="626"/>
        <end position="803"/>
    </location>
</feature>
<proteinExistence type="inferred from homology"/>
<evidence type="ECO:0000256" key="4">
    <source>
        <dbReference type="ARBA" id="ARBA00022840"/>
    </source>
</evidence>
<dbReference type="Pfam" id="PF00271">
    <property type="entry name" value="Helicase_C"/>
    <property type="match status" value="1"/>
</dbReference>
<dbReference type="InterPro" id="IPR001650">
    <property type="entry name" value="Helicase_C-like"/>
</dbReference>
<evidence type="ECO:0000256" key="1">
    <source>
        <dbReference type="ARBA" id="ARBA00022741"/>
    </source>
</evidence>
<feature type="region of interest" description="Disordered" evidence="7">
    <location>
        <begin position="577"/>
        <end position="638"/>
    </location>
</feature>
<keyword evidence="2 6" id="KW-0378">Hydrolase</keyword>
<dbReference type="EMBL" id="LCWF01000010">
    <property type="protein sequence ID" value="KKY28678.1"/>
    <property type="molecule type" value="Genomic_DNA"/>
</dbReference>
<evidence type="ECO:0000313" key="11">
    <source>
        <dbReference type="Proteomes" id="UP000053317"/>
    </source>
</evidence>
<keyword evidence="11" id="KW-1185">Reference proteome</keyword>
<feature type="compositionally biased region" description="Basic and acidic residues" evidence="7">
    <location>
        <begin position="182"/>
        <end position="192"/>
    </location>
</feature>
<comment type="function">
    <text evidence="6">RNA helicase.</text>
</comment>
<evidence type="ECO:0000259" key="8">
    <source>
        <dbReference type="PROSITE" id="PS51192"/>
    </source>
</evidence>
<dbReference type="GO" id="GO:0003723">
    <property type="term" value="F:RNA binding"/>
    <property type="evidence" value="ECO:0007669"/>
    <property type="project" value="UniProtKB-UniRule"/>
</dbReference>
<dbReference type="SUPFAM" id="SSF52540">
    <property type="entry name" value="P-loop containing nucleoside triphosphate hydrolases"/>
    <property type="match status" value="1"/>
</dbReference>
<keyword evidence="1 6" id="KW-0547">Nucleotide-binding</keyword>
<dbReference type="GO" id="GO:0003724">
    <property type="term" value="F:RNA helicase activity"/>
    <property type="evidence" value="ECO:0007669"/>
    <property type="project" value="UniProtKB-EC"/>
</dbReference>
<dbReference type="Pfam" id="PF00270">
    <property type="entry name" value="DEAD"/>
    <property type="match status" value="2"/>
</dbReference>
<dbReference type="PROSITE" id="PS00039">
    <property type="entry name" value="DEAD_ATP_HELICASE"/>
    <property type="match status" value="1"/>
</dbReference>
<keyword evidence="3 6" id="KW-0347">Helicase</keyword>
<dbReference type="PROSITE" id="PS51194">
    <property type="entry name" value="HELICASE_CTER"/>
    <property type="match status" value="1"/>
</dbReference>
<feature type="region of interest" description="Disordered" evidence="7">
    <location>
        <begin position="160"/>
        <end position="195"/>
    </location>
</feature>
<feature type="domain" description="Helicase ATP-binding" evidence="8">
    <location>
        <begin position="278"/>
        <end position="521"/>
    </location>
</feature>
<dbReference type="SMART" id="SM00490">
    <property type="entry name" value="HELICc"/>
    <property type="match status" value="1"/>
</dbReference>
<dbReference type="InterPro" id="IPR000629">
    <property type="entry name" value="RNA-helicase_DEAD-box_CS"/>
</dbReference>
<evidence type="ECO:0000256" key="5">
    <source>
        <dbReference type="ARBA" id="ARBA00022884"/>
    </source>
</evidence>
<protein>
    <recommendedName>
        <fullName evidence="6">ATP-dependent RNA helicase</fullName>
        <ecNumber evidence="6">3.6.4.13</ecNumber>
    </recommendedName>
</protein>
<comment type="similarity">
    <text evidence="6">Belongs to the DEAD box helicase family.</text>
</comment>
<dbReference type="EC" id="3.6.4.13" evidence="6"/>
<feature type="region of interest" description="Disordered" evidence="7">
    <location>
        <begin position="9"/>
        <end position="135"/>
    </location>
</feature>
<accession>A0A0G2GZY0</accession>
<feature type="compositionally biased region" description="Acidic residues" evidence="7">
    <location>
        <begin position="587"/>
        <end position="600"/>
    </location>
</feature>
<dbReference type="InterPro" id="IPR011545">
    <property type="entry name" value="DEAD/DEAH_box_helicase_dom"/>
</dbReference>
<dbReference type="PROSITE" id="PS51192">
    <property type="entry name" value="HELICASE_ATP_BIND_1"/>
    <property type="match status" value="1"/>
</dbReference>
<evidence type="ECO:0000256" key="7">
    <source>
        <dbReference type="SAM" id="MobiDB-lite"/>
    </source>
</evidence>
<dbReference type="InterPro" id="IPR014001">
    <property type="entry name" value="Helicase_ATP-bd"/>
</dbReference>
<keyword evidence="5 6" id="KW-0694">RNA-binding</keyword>
<evidence type="ECO:0000256" key="3">
    <source>
        <dbReference type="ARBA" id="ARBA00022806"/>
    </source>
</evidence>
<reference evidence="10 11" key="1">
    <citation type="submission" date="2015-05" db="EMBL/GenBank/DDBJ databases">
        <title>Distinctive expansion of gene families associated with plant cell wall degradation and secondary metabolism in the genomes of grapevine trunk pathogens.</title>
        <authorList>
            <person name="Lawrence D.P."/>
            <person name="Travadon R."/>
            <person name="Rolshausen P.E."/>
            <person name="Baumgartner K."/>
        </authorList>
    </citation>
    <scope>NUCLEOTIDE SEQUENCE [LARGE SCALE GENOMIC DNA]</scope>
    <source>
        <strain evidence="10">UCRPC4</strain>
    </source>
</reference>
<dbReference type="Gene3D" id="3.40.50.300">
    <property type="entry name" value="P-loop containing nucleotide triphosphate hydrolases"/>
    <property type="match status" value="2"/>
</dbReference>
<dbReference type="InterPro" id="IPR027417">
    <property type="entry name" value="P-loop_NTPase"/>
</dbReference>
<dbReference type="PANTHER" id="PTHR24031">
    <property type="entry name" value="RNA HELICASE"/>
    <property type="match status" value="1"/>
</dbReference>
<feature type="compositionally biased region" description="Polar residues" evidence="7">
    <location>
        <begin position="167"/>
        <end position="176"/>
    </location>
</feature>
<dbReference type="CDD" id="cd17956">
    <property type="entry name" value="DEADc_DDX51"/>
    <property type="match status" value="1"/>
</dbReference>
<evidence type="ECO:0000259" key="9">
    <source>
        <dbReference type="PROSITE" id="PS51194"/>
    </source>
</evidence>
<dbReference type="GO" id="GO:0016787">
    <property type="term" value="F:hydrolase activity"/>
    <property type="evidence" value="ECO:0007669"/>
    <property type="project" value="UniProtKB-KW"/>
</dbReference>
<comment type="catalytic activity">
    <reaction evidence="6">
        <text>ATP + H2O = ADP + phosphate + H(+)</text>
        <dbReference type="Rhea" id="RHEA:13065"/>
        <dbReference type="ChEBI" id="CHEBI:15377"/>
        <dbReference type="ChEBI" id="CHEBI:15378"/>
        <dbReference type="ChEBI" id="CHEBI:30616"/>
        <dbReference type="ChEBI" id="CHEBI:43474"/>
        <dbReference type="ChEBI" id="CHEBI:456216"/>
        <dbReference type="EC" id="3.6.4.13"/>
    </reaction>
</comment>
<name>A0A0G2GZY0_PHACM</name>
<evidence type="ECO:0000313" key="10">
    <source>
        <dbReference type="EMBL" id="KKY28678.1"/>
    </source>
</evidence>
<feature type="compositionally biased region" description="Low complexity" evidence="7">
    <location>
        <begin position="601"/>
        <end position="612"/>
    </location>
</feature>
<dbReference type="GO" id="GO:0005524">
    <property type="term" value="F:ATP binding"/>
    <property type="evidence" value="ECO:0007669"/>
    <property type="project" value="UniProtKB-UniRule"/>
</dbReference>
<comment type="domain">
    <text evidence="6">The Q motif is unique to and characteristic of the DEAD box family of RNA helicases and controls ATP binding and hydrolysis.</text>
</comment>
<feature type="compositionally biased region" description="Polar residues" evidence="7">
    <location>
        <begin position="110"/>
        <end position="121"/>
    </location>
</feature>
<dbReference type="OrthoDB" id="3370at2759"/>
<dbReference type="SMART" id="SM00487">
    <property type="entry name" value="DEXDc"/>
    <property type="match status" value="1"/>
</dbReference>
<evidence type="ECO:0000256" key="6">
    <source>
        <dbReference type="RuleBase" id="RU365068"/>
    </source>
</evidence>
<dbReference type="CDD" id="cd18787">
    <property type="entry name" value="SF2_C_DEAD"/>
    <property type="match status" value="1"/>
</dbReference>
<evidence type="ECO:0000256" key="2">
    <source>
        <dbReference type="ARBA" id="ARBA00022801"/>
    </source>
</evidence>
<reference evidence="10 11" key="2">
    <citation type="submission" date="2015-05" db="EMBL/GenBank/DDBJ databases">
        <authorList>
            <person name="Morales-Cruz A."/>
            <person name="Amrine K.C."/>
            <person name="Cantu D."/>
        </authorList>
    </citation>
    <scope>NUCLEOTIDE SEQUENCE [LARGE SCALE GENOMIC DNA]</scope>
    <source>
        <strain evidence="10">UCRPC4</strain>
    </source>
</reference>
<keyword evidence="4 6" id="KW-0067">ATP-binding</keyword>
<sequence length="803" mass="88915">MSGAFYARYVPPAAPISQLNDVTVPSGRKRKLNSSAQVNTNDVKEKAHKKSKASSDQGQSIEHDATDEIGVLSTPQARRGRTENNNNLDKPPPIKTADNENVLDKYSITKFASSRTPNTEVQYKKGEPHNSQRSKWRQKLHFELSDGGEESRAVSVADNDEHIGDGNATSKHTSVLSKFKRSREAASKIERQVDDDEESIQELHGLDPLPQPAPASVGVTKPTYPTLPQWLASPTRVPAFTRSRLTDVKIDGKILHNLEGQGISEAFAVQSAVLPLLIGDVRYNGDLCISAATGSGKTLAYVLPMIQGLMGYATTRLRGLIVVPTRELVKQARDICELCSSGTGLKIASAVGSRSLKDEQDLIIEHYEQYRPTKTKDSSASMTVDDWINLDLRKLMDQPQHLHDKSLSSGVRSKVDILICTPGRLVEHLRSTEGFHLSHLEWLVIDEADRLMSESFQDWVETVIPALEDDRPEDQSLTNEILRQAHVPRPARKLQKVVLSATFTKDISKLNSLQLRNPRLIVVGDHEALTDEGVQHDEQRLLHLPQALLEYAVPVGDGSEKPLYLLELLRQRVHMEVADTEPSSPIEDPDDETSDSEASSDSETSSSESSSDSSDESDETASTNSDKEDKPAQHKRKSRCLVFTGSTESAERLLRLLTILDPRLAGSVGTLTKTSARSSRRAISDLRRGKLSILIATDRASRGLDIPELEHVISYDVPNSVTTYVHRVGRTARAGRSGQAWTLIAHREARWFWNEIGKGNGEIKLGRGGRVQKKALRLSEDEDARAQYEQALKTLGEEVKEQK</sequence>